<evidence type="ECO:0000256" key="1">
    <source>
        <dbReference type="SAM" id="MobiDB-lite"/>
    </source>
</evidence>
<organism evidence="2 3">
    <name type="scientific">Riccia fluitans</name>
    <dbReference type="NCBI Taxonomy" id="41844"/>
    <lineage>
        <taxon>Eukaryota</taxon>
        <taxon>Viridiplantae</taxon>
        <taxon>Streptophyta</taxon>
        <taxon>Embryophyta</taxon>
        <taxon>Marchantiophyta</taxon>
        <taxon>Marchantiopsida</taxon>
        <taxon>Marchantiidae</taxon>
        <taxon>Marchantiales</taxon>
        <taxon>Ricciaceae</taxon>
        <taxon>Riccia</taxon>
    </lineage>
</organism>
<feature type="compositionally biased region" description="Polar residues" evidence="1">
    <location>
        <begin position="35"/>
        <end position="51"/>
    </location>
</feature>
<accession>A0ABD1ZKG7</accession>
<dbReference type="Proteomes" id="UP001605036">
    <property type="component" value="Unassembled WGS sequence"/>
</dbReference>
<feature type="region of interest" description="Disordered" evidence="1">
    <location>
        <begin position="31"/>
        <end position="71"/>
    </location>
</feature>
<keyword evidence="3" id="KW-1185">Reference proteome</keyword>
<name>A0ABD1ZKG7_9MARC</name>
<comment type="caution">
    <text evidence="2">The sequence shown here is derived from an EMBL/GenBank/DDBJ whole genome shotgun (WGS) entry which is preliminary data.</text>
</comment>
<gene>
    <name evidence="2" type="ORF">R1flu_019299</name>
</gene>
<sequence length="98" mass="10713">MTTDDHFEANLDPDFDETWVDLLASFLQRRPCQQPPTVADSSTANQTSSNIDDSKEPSPSEAPMTGKCKRSISENTKFLVAGMTSSLKEPMETLGGVM</sequence>
<evidence type="ECO:0000313" key="2">
    <source>
        <dbReference type="EMBL" id="KAL2651171.1"/>
    </source>
</evidence>
<reference evidence="2 3" key="1">
    <citation type="submission" date="2024-09" db="EMBL/GenBank/DDBJ databases">
        <title>Chromosome-scale assembly of Riccia fluitans.</title>
        <authorList>
            <person name="Paukszto L."/>
            <person name="Sawicki J."/>
            <person name="Karawczyk K."/>
            <person name="Piernik-Szablinska J."/>
            <person name="Szczecinska M."/>
            <person name="Mazdziarz M."/>
        </authorList>
    </citation>
    <scope>NUCLEOTIDE SEQUENCE [LARGE SCALE GENOMIC DNA]</scope>
    <source>
        <strain evidence="2">Rf_01</strain>
        <tissue evidence="2">Aerial parts of the thallus</tissue>
    </source>
</reference>
<evidence type="ECO:0000313" key="3">
    <source>
        <dbReference type="Proteomes" id="UP001605036"/>
    </source>
</evidence>
<proteinExistence type="predicted"/>
<dbReference type="EMBL" id="JBHFFA010000001">
    <property type="protein sequence ID" value="KAL2651171.1"/>
    <property type="molecule type" value="Genomic_DNA"/>
</dbReference>
<protein>
    <submittedName>
        <fullName evidence="2">Uncharacterized protein</fullName>
    </submittedName>
</protein>
<dbReference type="AlphaFoldDB" id="A0ABD1ZKG7"/>